<evidence type="ECO:0000256" key="6">
    <source>
        <dbReference type="ARBA" id="ARBA00023014"/>
    </source>
</evidence>
<dbReference type="AlphaFoldDB" id="A0A2V1ILN8"/>
<dbReference type="InterPro" id="IPR013785">
    <property type="entry name" value="Aldolase_TIM"/>
</dbReference>
<feature type="domain" description="Radical SAM core" evidence="7">
    <location>
        <begin position="18"/>
        <end position="207"/>
    </location>
</feature>
<comment type="cofactor">
    <cofactor evidence="1">
        <name>[4Fe-4S] cluster</name>
        <dbReference type="ChEBI" id="CHEBI:49883"/>
    </cofactor>
</comment>
<evidence type="ECO:0000256" key="5">
    <source>
        <dbReference type="ARBA" id="ARBA00023004"/>
    </source>
</evidence>
<evidence type="ECO:0000313" key="8">
    <source>
        <dbReference type="EMBL" id="PWB00088.1"/>
    </source>
</evidence>
<dbReference type="GO" id="GO:0003824">
    <property type="term" value="F:catalytic activity"/>
    <property type="evidence" value="ECO:0007669"/>
    <property type="project" value="InterPro"/>
</dbReference>
<keyword evidence="5" id="KW-0408">Iron</keyword>
<dbReference type="PROSITE" id="PS51918">
    <property type="entry name" value="RADICAL_SAM"/>
    <property type="match status" value="1"/>
</dbReference>
<dbReference type="SFLD" id="SFLDS00029">
    <property type="entry name" value="Radical_SAM"/>
    <property type="match status" value="1"/>
</dbReference>
<evidence type="ECO:0000259" key="7">
    <source>
        <dbReference type="PROSITE" id="PS51918"/>
    </source>
</evidence>
<keyword evidence="2" id="KW-0004">4Fe-4S</keyword>
<reference evidence="9" key="1">
    <citation type="submission" date="2018-02" db="EMBL/GenBank/DDBJ databases">
        <authorList>
            <person name="Clavel T."/>
            <person name="Strowig T."/>
        </authorList>
    </citation>
    <scope>NUCLEOTIDE SEQUENCE [LARGE SCALE GENOMIC DNA]</scope>
    <source>
        <strain evidence="9">DSM 103720</strain>
    </source>
</reference>
<organism evidence="8 9">
    <name type="scientific">Duncaniella muris</name>
    <dbReference type="NCBI Taxonomy" id="2094150"/>
    <lineage>
        <taxon>Bacteria</taxon>
        <taxon>Pseudomonadati</taxon>
        <taxon>Bacteroidota</taxon>
        <taxon>Bacteroidia</taxon>
        <taxon>Bacteroidales</taxon>
        <taxon>Muribaculaceae</taxon>
        <taxon>Duncaniella</taxon>
    </lineage>
</organism>
<evidence type="ECO:0000256" key="2">
    <source>
        <dbReference type="ARBA" id="ARBA00022485"/>
    </source>
</evidence>
<dbReference type="Gene3D" id="3.20.20.70">
    <property type="entry name" value="Aldolase class I"/>
    <property type="match status" value="1"/>
</dbReference>
<dbReference type="Proteomes" id="UP000244905">
    <property type="component" value="Unassembled WGS sequence"/>
</dbReference>
<keyword evidence="6" id="KW-0411">Iron-sulfur</keyword>
<dbReference type="PANTHER" id="PTHR30352">
    <property type="entry name" value="PYRUVATE FORMATE-LYASE-ACTIVATING ENZYME"/>
    <property type="match status" value="1"/>
</dbReference>
<name>A0A2V1ILN8_9BACT</name>
<dbReference type="GO" id="GO:0046872">
    <property type="term" value="F:metal ion binding"/>
    <property type="evidence" value="ECO:0007669"/>
    <property type="project" value="UniProtKB-KW"/>
</dbReference>
<gene>
    <name evidence="8" type="ORF">C5O23_13860</name>
</gene>
<dbReference type="PANTHER" id="PTHR30352:SF4">
    <property type="entry name" value="PYRUVATE FORMATE-LYASE 2-ACTIVATING ENZYME"/>
    <property type="match status" value="1"/>
</dbReference>
<dbReference type="GO" id="GO:0051539">
    <property type="term" value="F:4 iron, 4 sulfur cluster binding"/>
    <property type="evidence" value="ECO:0007669"/>
    <property type="project" value="UniProtKB-KW"/>
</dbReference>
<dbReference type="Pfam" id="PF04055">
    <property type="entry name" value="Radical_SAM"/>
    <property type="match status" value="1"/>
</dbReference>
<protein>
    <submittedName>
        <fullName evidence="8">Radical SAM protein</fullName>
    </submittedName>
</protein>
<dbReference type="GeneID" id="82527399"/>
<dbReference type="InterPro" id="IPR007197">
    <property type="entry name" value="rSAM"/>
</dbReference>
<dbReference type="InterPro" id="IPR058240">
    <property type="entry name" value="rSAM_sf"/>
</dbReference>
<dbReference type="InterPro" id="IPR034457">
    <property type="entry name" value="Organic_radical-activating"/>
</dbReference>
<keyword evidence="9" id="KW-1185">Reference proteome</keyword>
<dbReference type="RefSeq" id="WP_107033505.1">
    <property type="nucleotide sequence ID" value="NZ_CAPDHO010000005.1"/>
</dbReference>
<accession>A0A2V1ILN8</accession>
<sequence>MERQRAKIIGIARHRLSTDGDGVTTLVAFHGCPLRCRYCLNPQSLGDGGRFREYSPEQLYTETRIDELYFIATNGGVTFGGGEPCLRPDFIRHFRELCGESWQINLETSLNVPADNIASLLPVVNTLIIDIKDMNPEIYRNYTGRGNSIVLPNLRLIANSGRQSDCIIRIPLIPDFNTDADREASRAALEQLGFTRFDLFTYQIRKH</sequence>
<keyword evidence="4" id="KW-0479">Metal-binding</keyword>
<dbReference type="CDD" id="cd01335">
    <property type="entry name" value="Radical_SAM"/>
    <property type="match status" value="1"/>
</dbReference>
<evidence type="ECO:0000313" key="9">
    <source>
        <dbReference type="Proteomes" id="UP000244905"/>
    </source>
</evidence>
<keyword evidence="3" id="KW-0949">S-adenosyl-L-methionine</keyword>
<dbReference type="EMBL" id="PUEC01000059">
    <property type="protein sequence ID" value="PWB00088.1"/>
    <property type="molecule type" value="Genomic_DNA"/>
</dbReference>
<proteinExistence type="predicted"/>
<evidence type="ECO:0000256" key="3">
    <source>
        <dbReference type="ARBA" id="ARBA00022691"/>
    </source>
</evidence>
<comment type="caution">
    <text evidence="8">The sequence shown here is derived from an EMBL/GenBank/DDBJ whole genome shotgun (WGS) entry which is preliminary data.</text>
</comment>
<evidence type="ECO:0000256" key="4">
    <source>
        <dbReference type="ARBA" id="ARBA00022723"/>
    </source>
</evidence>
<evidence type="ECO:0000256" key="1">
    <source>
        <dbReference type="ARBA" id="ARBA00001966"/>
    </source>
</evidence>
<dbReference type="SUPFAM" id="SSF102114">
    <property type="entry name" value="Radical SAM enzymes"/>
    <property type="match status" value="1"/>
</dbReference>